<feature type="compositionally biased region" description="Low complexity" evidence="1">
    <location>
        <begin position="1"/>
        <end position="18"/>
    </location>
</feature>
<feature type="compositionally biased region" description="Basic residues" evidence="1">
    <location>
        <begin position="37"/>
        <end position="48"/>
    </location>
</feature>
<dbReference type="OrthoDB" id="3635505at2759"/>
<name>A0A2S6C5J9_9PEZI</name>
<reference evidence="3" key="1">
    <citation type="journal article" date="2017" name="bioRxiv">
        <title>Conservation of a gene cluster reveals novel cercosporin biosynthetic mechanisms and extends production to the genus Colletotrichum.</title>
        <authorList>
            <person name="de Jonge R."/>
            <person name="Ebert M.K."/>
            <person name="Huitt-Roehl C.R."/>
            <person name="Pal P."/>
            <person name="Suttle J.C."/>
            <person name="Spanner R.E."/>
            <person name="Neubauer J.D."/>
            <person name="Jurick W.M.II."/>
            <person name="Stott K.A."/>
            <person name="Secor G.A."/>
            <person name="Thomma B.P.H.J."/>
            <person name="Van de Peer Y."/>
            <person name="Townsend C.A."/>
            <person name="Bolton M.D."/>
        </authorList>
    </citation>
    <scope>NUCLEOTIDE SEQUENCE [LARGE SCALE GENOMIC DNA]</scope>
    <source>
        <strain evidence="3">CBS538.71</strain>
    </source>
</reference>
<feature type="region of interest" description="Disordered" evidence="1">
    <location>
        <begin position="1"/>
        <end position="48"/>
    </location>
</feature>
<evidence type="ECO:0000256" key="1">
    <source>
        <dbReference type="SAM" id="MobiDB-lite"/>
    </source>
</evidence>
<protein>
    <recommendedName>
        <fullName evidence="4">BZIP domain-containing protein</fullName>
    </recommendedName>
</protein>
<accession>A0A2S6C5J9</accession>
<proteinExistence type="predicted"/>
<dbReference type="PANTHER" id="PTHR37540:SF10">
    <property type="entry name" value="SIGMA-70 REGION 2 FAMILY PROTEIN"/>
    <property type="match status" value="1"/>
</dbReference>
<dbReference type="EMBL" id="PNEN01000550">
    <property type="protein sequence ID" value="PPJ55009.1"/>
    <property type="molecule type" value="Genomic_DNA"/>
</dbReference>
<dbReference type="Pfam" id="PF11951">
    <property type="entry name" value="Fungal_trans_2"/>
    <property type="match status" value="1"/>
</dbReference>
<evidence type="ECO:0000313" key="3">
    <source>
        <dbReference type="Proteomes" id="UP000237631"/>
    </source>
</evidence>
<gene>
    <name evidence="2" type="ORF">CBER1_05635</name>
</gene>
<dbReference type="Proteomes" id="UP000237631">
    <property type="component" value="Unassembled WGS sequence"/>
</dbReference>
<keyword evidence="3" id="KW-1185">Reference proteome</keyword>
<dbReference type="InterPro" id="IPR021858">
    <property type="entry name" value="Fun_TF"/>
</dbReference>
<sequence>MEPASAAAPSSSKPEASSTNTWLFVEDGTKPGPARSRQSRAHVARVNRQRQKLKAQALNAAKAGSIQSGCSVIQSQAGTHALPLRYQTNLQTGSAADEEGTRALIERERQTLIARHPKPRPMIPRTIQPIFGGAVIDSFPQQQSVEAAELAQFCFESVFGAWLTLPQKHIWVAAFFRHPLVYHSLSFSCGIIQDFHLRRPIQHNRLLHRGQTIGLVNEALGNLADVDIEPVLLAISTLWRIDIENLGIAKEVPMLFAPHIRNLSWVNLFGKLGGDSRHGQALAQLVRQKKGPELGSFTTLPSLEGTLALADLIDGSGNASKPRFPSIWSSSQYMEALDSALKRLSGDIEGKYFYDHIDHGITREHCAVYHRLSSVDKLLDDFAKPERAISRDEAFFIAELSSAVQHELLSLPSWRDLHHAQDNHLFEAVFESTRMAAILYSNSAVFPVKASDPWHDQLLTQMRALFERKITMLEDRDCAPIFVWALFIASMAAYPTPHREFFSVVLRRLLHGFNLLTWALVHPILRGFLWRDSACMPGASTLWEYLAVESVESTSTRHN</sequence>
<comment type="caution">
    <text evidence="2">The sequence shown here is derived from an EMBL/GenBank/DDBJ whole genome shotgun (WGS) entry which is preliminary data.</text>
</comment>
<evidence type="ECO:0008006" key="4">
    <source>
        <dbReference type="Google" id="ProtNLM"/>
    </source>
</evidence>
<evidence type="ECO:0000313" key="2">
    <source>
        <dbReference type="EMBL" id="PPJ55009.1"/>
    </source>
</evidence>
<dbReference type="STRING" id="357750.A0A2S6C5J9"/>
<dbReference type="PANTHER" id="PTHR37540">
    <property type="entry name" value="TRANSCRIPTION FACTOR (ACR-2), PUTATIVE-RELATED-RELATED"/>
    <property type="match status" value="1"/>
</dbReference>
<organism evidence="2 3">
    <name type="scientific">Cercospora berteroae</name>
    <dbReference type="NCBI Taxonomy" id="357750"/>
    <lineage>
        <taxon>Eukaryota</taxon>
        <taxon>Fungi</taxon>
        <taxon>Dikarya</taxon>
        <taxon>Ascomycota</taxon>
        <taxon>Pezizomycotina</taxon>
        <taxon>Dothideomycetes</taxon>
        <taxon>Dothideomycetidae</taxon>
        <taxon>Mycosphaerellales</taxon>
        <taxon>Mycosphaerellaceae</taxon>
        <taxon>Cercospora</taxon>
    </lineage>
</organism>
<dbReference type="AlphaFoldDB" id="A0A2S6C5J9"/>